<reference evidence="2" key="1">
    <citation type="submission" date="2020-05" db="UniProtKB">
        <authorList>
            <consortium name="EnsemblMetazoa"/>
        </authorList>
    </citation>
    <scope>IDENTIFICATION</scope>
    <source>
        <strain evidence="2">USDA</strain>
    </source>
</reference>
<dbReference type="Proteomes" id="UP000095300">
    <property type="component" value="Unassembled WGS sequence"/>
</dbReference>
<proteinExistence type="predicted"/>
<feature type="region of interest" description="Disordered" evidence="1">
    <location>
        <begin position="324"/>
        <end position="349"/>
    </location>
</feature>
<dbReference type="VEuPathDB" id="VectorBase:SCAU000787"/>
<organism evidence="2 3">
    <name type="scientific">Stomoxys calcitrans</name>
    <name type="common">Stable fly</name>
    <name type="synonym">Conops calcitrans</name>
    <dbReference type="NCBI Taxonomy" id="35570"/>
    <lineage>
        <taxon>Eukaryota</taxon>
        <taxon>Metazoa</taxon>
        <taxon>Ecdysozoa</taxon>
        <taxon>Arthropoda</taxon>
        <taxon>Hexapoda</taxon>
        <taxon>Insecta</taxon>
        <taxon>Pterygota</taxon>
        <taxon>Neoptera</taxon>
        <taxon>Endopterygota</taxon>
        <taxon>Diptera</taxon>
        <taxon>Brachycera</taxon>
        <taxon>Muscomorpha</taxon>
        <taxon>Muscoidea</taxon>
        <taxon>Muscidae</taxon>
        <taxon>Stomoxys</taxon>
    </lineage>
</organism>
<dbReference type="AlphaFoldDB" id="A0A1I8NP41"/>
<feature type="compositionally biased region" description="Low complexity" evidence="1">
    <location>
        <begin position="338"/>
        <end position="349"/>
    </location>
</feature>
<evidence type="ECO:0000313" key="2">
    <source>
        <dbReference type="EnsemblMetazoa" id="SCAU000787-PA"/>
    </source>
</evidence>
<name>A0A1I8NP41_STOCA</name>
<dbReference type="KEGG" id="scac:106085476"/>
<accession>A0A1I8NP41</accession>
<keyword evidence="3" id="KW-1185">Reference proteome</keyword>
<protein>
    <submittedName>
        <fullName evidence="2">Uncharacterized protein</fullName>
    </submittedName>
</protein>
<gene>
    <name evidence="2" type="primary">106085476</name>
</gene>
<evidence type="ECO:0000313" key="3">
    <source>
        <dbReference type="Proteomes" id="UP000095300"/>
    </source>
</evidence>
<sequence length="349" mass="40502">MQSLANFKCHTNCKHSECLRNVPLGIVDKYNNRQCLKQDLNGSSMFLENVLDLAHTLAQIMIICGIHECKAKTSVDIITYSFLHYDLVCYCLGEKPSKRLRKEDIFHELGIKCLMNRVEAHLTYTIIKRGFKAFYYTPREEKCKTSEKPNFSEECLYVHAAKKTAESYAKFDGLSCDEQRGVEAKIKVAYKKFYDRMQARKIKPSKADCNCCFCAKNRGHLIYAKPPECIAAQQPKKPHSCPHCCIPKQAKKFIHGKSIEAKCATCHRSRKFCSCPKYNYDIPWVNSIWSRPDMNLYYVEHFEKVPEVTEVECHPQEYESNQVVEGNPVYQEEEQNIEELNNQENTNEE</sequence>
<evidence type="ECO:0000256" key="1">
    <source>
        <dbReference type="SAM" id="MobiDB-lite"/>
    </source>
</evidence>
<dbReference type="STRING" id="35570.A0A1I8NP41"/>
<dbReference type="EnsemblMetazoa" id="SCAU000787-RA">
    <property type="protein sequence ID" value="SCAU000787-PA"/>
    <property type="gene ID" value="SCAU000787"/>
</dbReference>
<dbReference type="OrthoDB" id="7823884at2759"/>